<organism evidence="2 3">
    <name type="scientific">Golovinomyces cichoracearum</name>
    <dbReference type="NCBI Taxonomy" id="62708"/>
    <lineage>
        <taxon>Eukaryota</taxon>
        <taxon>Fungi</taxon>
        <taxon>Dikarya</taxon>
        <taxon>Ascomycota</taxon>
        <taxon>Pezizomycotina</taxon>
        <taxon>Leotiomycetes</taxon>
        <taxon>Erysiphales</taxon>
        <taxon>Erysiphaceae</taxon>
        <taxon>Golovinomyces</taxon>
    </lineage>
</organism>
<reference evidence="2 3" key="1">
    <citation type="journal article" date="2018" name="BMC Genomics">
        <title>Comparative genome analyses reveal sequence features reflecting distinct modes of host-adaptation between dicot and monocot powdery mildew.</title>
        <authorList>
            <person name="Wu Y."/>
            <person name="Ma X."/>
            <person name="Pan Z."/>
            <person name="Kale S.D."/>
            <person name="Song Y."/>
            <person name="King H."/>
            <person name="Zhang Q."/>
            <person name="Presley C."/>
            <person name="Deng X."/>
            <person name="Wei C.I."/>
            <person name="Xiao S."/>
        </authorList>
    </citation>
    <scope>NUCLEOTIDE SEQUENCE [LARGE SCALE GENOMIC DNA]</scope>
    <source>
        <strain evidence="2">UMSG3</strain>
    </source>
</reference>
<dbReference type="InterPro" id="IPR000366">
    <property type="entry name" value="GPCR_STE2"/>
</dbReference>
<evidence type="ECO:0000313" key="3">
    <source>
        <dbReference type="Proteomes" id="UP000283383"/>
    </source>
</evidence>
<name>A0A420IWB0_9PEZI</name>
<feature type="transmembrane region" description="Helical" evidence="1">
    <location>
        <begin position="272"/>
        <end position="293"/>
    </location>
</feature>
<feature type="transmembrane region" description="Helical" evidence="1">
    <location>
        <begin position="119"/>
        <end position="143"/>
    </location>
</feature>
<feature type="transmembrane region" description="Helical" evidence="1">
    <location>
        <begin position="76"/>
        <end position="96"/>
    </location>
</feature>
<gene>
    <name evidence="2" type="ORF">GcM3_061012</name>
</gene>
<proteinExistence type="predicted"/>
<dbReference type="InterPro" id="IPR027458">
    <property type="entry name" value="STE2_TM1-TM2_sf"/>
</dbReference>
<comment type="caution">
    <text evidence="2">The sequence shown here is derived from an EMBL/GenBank/DDBJ whole genome shotgun (WGS) entry which is preliminary data.</text>
</comment>
<feature type="transmembrane region" description="Helical" evidence="1">
    <location>
        <begin position="43"/>
        <end position="64"/>
    </location>
</feature>
<feature type="transmembrane region" description="Helical" evidence="1">
    <location>
        <begin position="196"/>
        <end position="217"/>
    </location>
</feature>
<dbReference type="Pfam" id="PF02116">
    <property type="entry name" value="STE2"/>
    <property type="match status" value="1"/>
</dbReference>
<dbReference type="GO" id="GO:0000750">
    <property type="term" value="P:pheromone-dependent signal transduction involved in conjugation with cellular fusion"/>
    <property type="evidence" value="ECO:0007669"/>
    <property type="project" value="TreeGrafter"/>
</dbReference>
<keyword evidence="1" id="KW-1133">Transmembrane helix</keyword>
<dbReference type="GO" id="GO:0004932">
    <property type="term" value="F:mating-type factor pheromone receptor activity"/>
    <property type="evidence" value="ECO:0007669"/>
    <property type="project" value="InterPro"/>
</dbReference>
<dbReference type="PANTHER" id="PTHR28009">
    <property type="entry name" value="PHEROMONE ALPHA FACTOR RECEPTOR"/>
    <property type="match status" value="1"/>
</dbReference>
<dbReference type="CDD" id="cd14939">
    <property type="entry name" value="7tmD_STE2"/>
    <property type="match status" value="1"/>
</dbReference>
<dbReference type="STRING" id="62708.A0A420IWB0"/>
<dbReference type="GO" id="GO:0038038">
    <property type="term" value="C:G protein-coupled receptor homodimeric complex"/>
    <property type="evidence" value="ECO:0007669"/>
    <property type="project" value="TreeGrafter"/>
</dbReference>
<accession>A0A420IWB0</accession>
<dbReference type="PRINTS" id="PR00250">
    <property type="entry name" value="GPCRSTE2"/>
</dbReference>
<dbReference type="PANTHER" id="PTHR28009:SF1">
    <property type="entry name" value="PHEROMONE ALPHA FACTOR RECEPTOR"/>
    <property type="match status" value="1"/>
</dbReference>
<keyword evidence="3" id="KW-1185">Reference proteome</keyword>
<dbReference type="EMBL" id="MCBQ01006105">
    <property type="protein sequence ID" value="RKF78812.1"/>
    <property type="molecule type" value="Genomic_DNA"/>
</dbReference>
<sequence length="379" mass="42932">MSSSAHKFDQLSQQIKLITADGITPASILKDELDNWNLYNVRASISFGFQTGAFCIMFIMTAVLTRTTRRRTPVHILNLLSLALGFFRGLFQALYFTSNWNGFLAYFAQDYSEVTKHDYTLSILSIITPVLFASTVTSSLVLQAHTVTKLATQKWHFLTIFTSVLVLIIATGFRFANAFLNCRAVIHTESYFDYQWLQLSVLITETITIWFFSLIFTGKLIYTIWIRKNLGLTRWDHLQILSVMSACTMIIPSAFALIHYIDIPTFPSIDTWPLAIVALLLPLSALWASMVINDPTPGFDISRIWSNQSQMICNKCGYDPVIGKQNYHDSETSSHKAVENTIKSPYPATKAIPQVTTHQNCVEHDLRNIGPCYKEKNQA</sequence>
<feature type="transmembrane region" description="Helical" evidence="1">
    <location>
        <begin position="155"/>
        <end position="176"/>
    </location>
</feature>
<keyword evidence="2" id="KW-0675">Receptor</keyword>
<evidence type="ECO:0000313" key="2">
    <source>
        <dbReference type="EMBL" id="RKF78812.1"/>
    </source>
</evidence>
<keyword evidence="1" id="KW-0472">Membrane</keyword>
<evidence type="ECO:0000256" key="1">
    <source>
        <dbReference type="SAM" id="Phobius"/>
    </source>
</evidence>
<feature type="transmembrane region" description="Helical" evidence="1">
    <location>
        <begin position="238"/>
        <end position="260"/>
    </location>
</feature>
<keyword evidence="1" id="KW-0812">Transmembrane</keyword>
<dbReference type="Proteomes" id="UP000283383">
    <property type="component" value="Unassembled WGS sequence"/>
</dbReference>
<protein>
    <submittedName>
        <fullName evidence="2">Ste2 mating-type alpha pheromone receptor</fullName>
    </submittedName>
</protein>
<dbReference type="Gene3D" id="1.10.287.920">
    <property type="entry name" value="Pheromone alpha factor receptor"/>
    <property type="match status" value="1"/>
</dbReference>
<dbReference type="AlphaFoldDB" id="A0A420IWB0"/>